<dbReference type="Proteomes" id="UP000751190">
    <property type="component" value="Unassembled WGS sequence"/>
</dbReference>
<organism evidence="1 2">
    <name type="scientific">Diacronema lutheri</name>
    <name type="common">Unicellular marine alga</name>
    <name type="synonym">Monochrysis lutheri</name>
    <dbReference type="NCBI Taxonomy" id="2081491"/>
    <lineage>
        <taxon>Eukaryota</taxon>
        <taxon>Haptista</taxon>
        <taxon>Haptophyta</taxon>
        <taxon>Pavlovophyceae</taxon>
        <taxon>Pavlovales</taxon>
        <taxon>Pavlovaceae</taxon>
        <taxon>Diacronema</taxon>
    </lineage>
</organism>
<keyword evidence="2" id="KW-1185">Reference proteome</keyword>
<comment type="caution">
    <text evidence="1">The sequence shown here is derived from an EMBL/GenBank/DDBJ whole genome shotgun (WGS) entry which is preliminary data.</text>
</comment>
<evidence type="ECO:0000313" key="2">
    <source>
        <dbReference type="Proteomes" id="UP000751190"/>
    </source>
</evidence>
<reference evidence="1" key="1">
    <citation type="submission" date="2021-05" db="EMBL/GenBank/DDBJ databases">
        <title>The genome of the haptophyte Pavlova lutheri (Diacronema luteri, Pavlovales) - a model for lipid biosynthesis in eukaryotic algae.</title>
        <authorList>
            <person name="Hulatt C.J."/>
            <person name="Posewitz M.C."/>
        </authorList>
    </citation>
    <scope>NUCLEOTIDE SEQUENCE</scope>
    <source>
        <strain evidence="1">NIVA-4/92</strain>
    </source>
</reference>
<dbReference type="AlphaFoldDB" id="A0A8J5X5K0"/>
<dbReference type="OrthoDB" id="10451223at2759"/>
<sequence length="91" mass="9580">MGARSPALARAAARMPEPSSFELLDFVVPVQADPSAYERLVVERVRPGGEVIRWHISGPAAEPGMLACEAVVYTPAAPDGDRAADAQPQAP</sequence>
<protein>
    <submittedName>
        <fullName evidence="1">Uncharacterized protein</fullName>
    </submittedName>
</protein>
<dbReference type="EMBL" id="JAGTXO010000025">
    <property type="protein sequence ID" value="KAG8461546.1"/>
    <property type="molecule type" value="Genomic_DNA"/>
</dbReference>
<evidence type="ECO:0000313" key="1">
    <source>
        <dbReference type="EMBL" id="KAG8461546.1"/>
    </source>
</evidence>
<name>A0A8J5X5K0_DIALT</name>
<accession>A0A8J5X5K0</accession>
<proteinExistence type="predicted"/>
<gene>
    <name evidence="1" type="ORF">KFE25_001150</name>
</gene>